<name>A0AAV3QXP0_LITER</name>
<dbReference type="Proteomes" id="UP001454036">
    <property type="component" value="Unassembled WGS sequence"/>
</dbReference>
<dbReference type="EMBL" id="BAABME010023578">
    <property type="protein sequence ID" value="GAA0168345.1"/>
    <property type="molecule type" value="Genomic_DNA"/>
</dbReference>
<evidence type="ECO:0000313" key="2">
    <source>
        <dbReference type="Proteomes" id="UP001454036"/>
    </source>
</evidence>
<comment type="caution">
    <text evidence="1">The sequence shown here is derived from an EMBL/GenBank/DDBJ whole genome shotgun (WGS) entry which is preliminary data.</text>
</comment>
<keyword evidence="2" id="KW-1185">Reference proteome</keyword>
<gene>
    <name evidence="1" type="ORF">LIER_40546</name>
</gene>
<proteinExistence type="predicted"/>
<dbReference type="AlphaFoldDB" id="A0AAV3QXP0"/>
<evidence type="ECO:0000313" key="1">
    <source>
        <dbReference type="EMBL" id="GAA0168345.1"/>
    </source>
</evidence>
<reference evidence="1 2" key="1">
    <citation type="submission" date="2024-01" db="EMBL/GenBank/DDBJ databases">
        <title>The complete chloroplast genome sequence of Lithospermum erythrorhizon: insights into the phylogenetic relationship among Boraginaceae species and the maternal lineages of purple gromwells.</title>
        <authorList>
            <person name="Okada T."/>
            <person name="Watanabe K."/>
        </authorList>
    </citation>
    <scope>NUCLEOTIDE SEQUENCE [LARGE SCALE GENOMIC DNA]</scope>
</reference>
<accession>A0AAV3QXP0</accession>
<sequence length="105" mass="11161">MASSVIETSVVDNSTIDASNISAANVSMVDSVVVSTITNVGQSSGGSTFPPGFGSGPILPPRNFNVPMEVSNSKAKPETFSGKNFKRWMEQMIYESIKILDREGS</sequence>
<organism evidence="1 2">
    <name type="scientific">Lithospermum erythrorhizon</name>
    <name type="common">Purple gromwell</name>
    <name type="synonym">Lithospermum officinale var. erythrorhizon</name>
    <dbReference type="NCBI Taxonomy" id="34254"/>
    <lineage>
        <taxon>Eukaryota</taxon>
        <taxon>Viridiplantae</taxon>
        <taxon>Streptophyta</taxon>
        <taxon>Embryophyta</taxon>
        <taxon>Tracheophyta</taxon>
        <taxon>Spermatophyta</taxon>
        <taxon>Magnoliopsida</taxon>
        <taxon>eudicotyledons</taxon>
        <taxon>Gunneridae</taxon>
        <taxon>Pentapetalae</taxon>
        <taxon>asterids</taxon>
        <taxon>lamiids</taxon>
        <taxon>Boraginales</taxon>
        <taxon>Boraginaceae</taxon>
        <taxon>Boraginoideae</taxon>
        <taxon>Lithospermeae</taxon>
        <taxon>Lithospermum</taxon>
    </lineage>
</organism>
<protein>
    <submittedName>
        <fullName evidence="1">Uncharacterized protein</fullName>
    </submittedName>
</protein>